<evidence type="ECO:0000313" key="2">
    <source>
        <dbReference type="Proteomes" id="UP001162156"/>
    </source>
</evidence>
<evidence type="ECO:0000313" key="1">
    <source>
        <dbReference type="EMBL" id="KAJ8967596.1"/>
    </source>
</evidence>
<protein>
    <submittedName>
        <fullName evidence="1">Uncharacterized protein</fullName>
    </submittedName>
</protein>
<proteinExistence type="predicted"/>
<name>A0AAV8ZP72_9CUCU</name>
<keyword evidence="2" id="KW-1185">Reference proteome</keyword>
<accession>A0AAV8ZP72</accession>
<gene>
    <name evidence="1" type="ORF">NQ314_002713</name>
</gene>
<sequence length="108" mass="12176">MAIIFKPPRTDSCSTCDLLSAQIKGNPENRQDLVNRLSLHHMKAEKAIKMVQQDHKNSQLPESSICTCSMDLQQVLLLPTLTHSRCITYASSLTITLKYILVILMHVL</sequence>
<dbReference type="Proteomes" id="UP001162156">
    <property type="component" value="Unassembled WGS sequence"/>
</dbReference>
<comment type="caution">
    <text evidence="1">The sequence shown here is derived from an EMBL/GenBank/DDBJ whole genome shotgun (WGS) entry which is preliminary data.</text>
</comment>
<dbReference type="EMBL" id="JANEYF010000847">
    <property type="protein sequence ID" value="KAJ8967596.1"/>
    <property type="molecule type" value="Genomic_DNA"/>
</dbReference>
<dbReference type="AlphaFoldDB" id="A0AAV8ZP72"/>
<organism evidence="1 2">
    <name type="scientific">Rhamnusium bicolor</name>
    <dbReference type="NCBI Taxonomy" id="1586634"/>
    <lineage>
        <taxon>Eukaryota</taxon>
        <taxon>Metazoa</taxon>
        <taxon>Ecdysozoa</taxon>
        <taxon>Arthropoda</taxon>
        <taxon>Hexapoda</taxon>
        <taxon>Insecta</taxon>
        <taxon>Pterygota</taxon>
        <taxon>Neoptera</taxon>
        <taxon>Endopterygota</taxon>
        <taxon>Coleoptera</taxon>
        <taxon>Polyphaga</taxon>
        <taxon>Cucujiformia</taxon>
        <taxon>Chrysomeloidea</taxon>
        <taxon>Cerambycidae</taxon>
        <taxon>Lepturinae</taxon>
        <taxon>Rhagiini</taxon>
        <taxon>Rhamnusium</taxon>
    </lineage>
</organism>
<reference evidence="1" key="1">
    <citation type="journal article" date="2023" name="Insect Mol. Biol.">
        <title>Genome sequencing provides insights into the evolution of gene families encoding plant cell wall-degrading enzymes in longhorned beetles.</title>
        <authorList>
            <person name="Shin N.R."/>
            <person name="Okamura Y."/>
            <person name="Kirsch R."/>
            <person name="Pauchet Y."/>
        </authorList>
    </citation>
    <scope>NUCLEOTIDE SEQUENCE</scope>
    <source>
        <strain evidence="1">RBIC_L_NR</strain>
    </source>
</reference>